<keyword evidence="3" id="KW-1185">Reference proteome</keyword>
<sequence length="215" mass="24190">MKIKNELPKNNINKHNELLEQGWIPLKEPSSVFLATVFSIPLMIINMMITLGALYLASGLSFNEFGIHGHSFTITINLLSLLYFLFLIFILVVVHEGIHLLCVPKFLKSKKTYAGLTFFGGYVYTEEELTKKRFLLITLAPFVILSILTPFMLGFLGVMNSTLKILAIINAAASSVDVLGAIIITFQVPKRATMVNNGIKSYWKSEKTVKWDMKK</sequence>
<protein>
    <submittedName>
        <fullName evidence="2">DUF3267 domain-containing protein</fullName>
    </submittedName>
</protein>
<gene>
    <name evidence="2" type="ORF">ACFQMN_10300</name>
</gene>
<evidence type="ECO:0000256" key="1">
    <source>
        <dbReference type="SAM" id="Phobius"/>
    </source>
</evidence>
<evidence type="ECO:0000313" key="3">
    <source>
        <dbReference type="Proteomes" id="UP001596494"/>
    </source>
</evidence>
<proteinExistence type="predicted"/>
<dbReference type="EMBL" id="JBHTBY010000008">
    <property type="protein sequence ID" value="MFC7321272.1"/>
    <property type="molecule type" value="Genomic_DNA"/>
</dbReference>
<reference evidence="3" key="1">
    <citation type="journal article" date="2019" name="Int. J. Syst. Evol. Microbiol.">
        <title>The Global Catalogue of Microorganisms (GCM) 10K type strain sequencing project: providing services to taxonomists for standard genome sequencing and annotation.</title>
        <authorList>
            <consortium name="The Broad Institute Genomics Platform"/>
            <consortium name="The Broad Institute Genome Sequencing Center for Infectious Disease"/>
            <person name="Wu L."/>
            <person name="Ma J."/>
        </authorList>
    </citation>
    <scope>NUCLEOTIDE SEQUENCE [LARGE SCALE GENOMIC DNA]</scope>
    <source>
        <strain evidence="3">CCUG 73951</strain>
    </source>
</reference>
<dbReference type="InterPro" id="IPR021683">
    <property type="entry name" value="DUF3267"/>
</dbReference>
<feature type="transmembrane region" description="Helical" evidence="1">
    <location>
        <begin position="78"/>
        <end position="103"/>
    </location>
</feature>
<accession>A0ABW2K4Q8</accession>
<organism evidence="2 3">
    <name type="scientific">Halobacillus campisalis</name>
    <dbReference type="NCBI Taxonomy" id="435909"/>
    <lineage>
        <taxon>Bacteria</taxon>
        <taxon>Bacillati</taxon>
        <taxon>Bacillota</taxon>
        <taxon>Bacilli</taxon>
        <taxon>Bacillales</taxon>
        <taxon>Bacillaceae</taxon>
        <taxon>Halobacillus</taxon>
    </lineage>
</organism>
<keyword evidence="1" id="KW-1133">Transmembrane helix</keyword>
<keyword evidence="1" id="KW-0812">Transmembrane</keyword>
<dbReference type="Proteomes" id="UP001596494">
    <property type="component" value="Unassembled WGS sequence"/>
</dbReference>
<feature type="transmembrane region" description="Helical" evidence="1">
    <location>
        <begin position="165"/>
        <end position="186"/>
    </location>
</feature>
<dbReference type="RefSeq" id="WP_289216384.1">
    <property type="nucleotide sequence ID" value="NZ_JAPVRC010000006.1"/>
</dbReference>
<evidence type="ECO:0000313" key="2">
    <source>
        <dbReference type="EMBL" id="MFC7321272.1"/>
    </source>
</evidence>
<feature type="transmembrane region" description="Helical" evidence="1">
    <location>
        <begin position="32"/>
        <end position="58"/>
    </location>
</feature>
<dbReference type="Pfam" id="PF11667">
    <property type="entry name" value="DUF3267"/>
    <property type="match status" value="1"/>
</dbReference>
<comment type="caution">
    <text evidence="2">The sequence shown here is derived from an EMBL/GenBank/DDBJ whole genome shotgun (WGS) entry which is preliminary data.</text>
</comment>
<name>A0ABW2K4Q8_9BACI</name>
<keyword evidence="1" id="KW-0472">Membrane</keyword>
<feature type="transmembrane region" description="Helical" evidence="1">
    <location>
        <begin position="134"/>
        <end position="159"/>
    </location>
</feature>